<evidence type="ECO:0000313" key="10">
    <source>
        <dbReference type="EMBL" id="MFF0499768.1"/>
    </source>
</evidence>
<keyword evidence="5" id="KW-0964">Secreted</keyword>
<dbReference type="PANTHER" id="PTHR31956">
    <property type="entry name" value="NON-SPECIFIC PHOSPHOLIPASE C4-RELATED"/>
    <property type="match status" value="1"/>
</dbReference>
<dbReference type="Proteomes" id="UP001601442">
    <property type="component" value="Unassembled WGS sequence"/>
</dbReference>
<dbReference type="NCBIfam" id="TIGR01409">
    <property type="entry name" value="TAT_signal_seq"/>
    <property type="match status" value="1"/>
</dbReference>
<comment type="similarity">
    <text evidence="2">Belongs to the bacterial phospholipase C family.</text>
</comment>
<evidence type="ECO:0000256" key="3">
    <source>
        <dbReference type="ARBA" id="ARBA00012018"/>
    </source>
</evidence>
<dbReference type="InterPro" id="IPR006311">
    <property type="entry name" value="TAT_signal"/>
</dbReference>
<dbReference type="RefSeq" id="WP_387398489.1">
    <property type="nucleotide sequence ID" value="NZ_JBIAMT010000005.1"/>
</dbReference>
<dbReference type="EC" id="3.1.4.3" evidence="3"/>
<keyword evidence="11" id="KW-1185">Reference proteome</keyword>
<reference evidence="10 11" key="1">
    <citation type="submission" date="2024-10" db="EMBL/GenBank/DDBJ databases">
        <title>The Natural Products Discovery Center: Release of the First 8490 Sequenced Strains for Exploring Actinobacteria Biosynthetic Diversity.</title>
        <authorList>
            <person name="Kalkreuter E."/>
            <person name="Kautsar S.A."/>
            <person name="Yang D."/>
            <person name="Bader C.D."/>
            <person name="Teijaro C.N."/>
            <person name="Fluegel L."/>
            <person name="Davis C.M."/>
            <person name="Simpson J.R."/>
            <person name="Lauterbach L."/>
            <person name="Steele A.D."/>
            <person name="Gui C."/>
            <person name="Meng S."/>
            <person name="Li G."/>
            <person name="Viehrig K."/>
            <person name="Ye F."/>
            <person name="Su P."/>
            <person name="Kiefer A.F."/>
            <person name="Nichols A."/>
            <person name="Cepeda A.J."/>
            <person name="Yan W."/>
            <person name="Fan B."/>
            <person name="Jiang Y."/>
            <person name="Adhikari A."/>
            <person name="Zheng C.-J."/>
            <person name="Schuster L."/>
            <person name="Cowan T.M."/>
            <person name="Smanski M.J."/>
            <person name="Chevrette M.G."/>
            <person name="De Carvalho L.P.S."/>
            <person name="Shen B."/>
        </authorList>
    </citation>
    <scope>NUCLEOTIDE SEQUENCE [LARGE SCALE GENOMIC DNA]</scope>
    <source>
        <strain evidence="10 11">NPDC004119</strain>
    </source>
</reference>
<evidence type="ECO:0000256" key="5">
    <source>
        <dbReference type="ARBA" id="ARBA00022525"/>
    </source>
</evidence>
<comment type="catalytic activity">
    <reaction evidence="8">
        <text>a 1,2-diacyl-sn-glycero-3-phosphocholine + H2O = phosphocholine + a 1,2-diacyl-sn-glycerol + H(+)</text>
        <dbReference type="Rhea" id="RHEA:10604"/>
        <dbReference type="ChEBI" id="CHEBI:15377"/>
        <dbReference type="ChEBI" id="CHEBI:15378"/>
        <dbReference type="ChEBI" id="CHEBI:17815"/>
        <dbReference type="ChEBI" id="CHEBI:57643"/>
        <dbReference type="ChEBI" id="CHEBI:295975"/>
        <dbReference type="EC" id="3.1.4.3"/>
    </reaction>
    <physiologicalReaction direction="left-to-right" evidence="8">
        <dbReference type="Rhea" id="RHEA:10605"/>
    </physiologicalReaction>
</comment>
<feature type="compositionally biased region" description="Low complexity" evidence="9">
    <location>
        <begin position="448"/>
        <end position="457"/>
    </location>
</feature>
<evidence type="ECO:0000256" key="2">
    <source>
        <dbReference type="ARBA" id="ARBA00009717"/>
    </source>
</evidence>
<gene>
    <name evidence="10" type="ORF">ACFYU5_25445</name>
</gene>
<keyword evidence="7" id="KW-0843">Virulence</keyword>
<dbReference type="InterPro" id="IPR017850">
    <property type="entry name" value="Alkaline_phosphatase_core_sf"/>
</dbReference>
<accession>A0ABW6P9D1</accession>
<keyword evidence="6" id="KW-0378">Hydrolase</keyword>
<evidence type="ECO:0000256" key="8">
    <source>
        <dbReference type="ARBA" id="ARBA00048421"/>
    </source>
</evidence>
<name>A0ABW6P9D1_9NOCA</name>
<proteinExistence type="inferred from homology"/>
<dbReference type="Gene3D" id="3.40.720.10">
    <property type="entry name" value="Alkaline Phosphatase, subunit A"/>
    <property type="match status" value="2"/>
</dbReference>
<dbReference type="PROSITE" id="PS51318">
    <property type="entry name" value="TAT"/>
    <property type="match status" value="1"/>
</dbReference>
<evidence type="ECO:0000313" key="11">
    <source>
        <dbReference type="Proteomes" id="UP001601442"/>
    </source>
</evidence>
<dbReference type="InterPro" id="IPR019546">
    <property type="entry name" value="TAT_signal_bac_arc"/>
</dbReference>
<dbReference type="Pfam" id="PF04185">
    <property type="entry name" value="Phosphoesterase"/>
    <property type="match status" value="1"/>
</dbReference>
<feature type="region of interest" description="Disordered" evidence="9">
    <location>
        <begin position="448"/>
        <end position="509"/>
    </location>
</feature>
<evidence type="ECO:0000256" key="9">
    <source>
        <dbReference type="SAM" id="MobiDB-lite"/>
    </source>
</evidence>
<dbReference type="CDD" id="cd16014">
    <property type="entry name" value="PLC"/>
    <property type="match status" value="1"/>
</dbReference>
<dbReference type="PANTHER" id="PTHR31956:SF1">
    <property type="entry name" value="NON-SPECIFIC PHOSPHOLIPASE C1"/>
    <property type="match status" value="1"/>
</dbReference>
<comment type="subcellular location">
    <subcellularLocation>
        <location evidence="1">Secreted</location>
        <location evidence="1">Cell wall</location>
    </subcellularLocation>
</comment>
<sequence length="509" mass="54425">MGAFDGINRRGFLAKAMAAGGAAAVASWAGPIIAKAHAADPAGTGGLGDIEHFVLLMQENRSFDHYFGTFSGVRGFGDPSPAWQQFGYTPGVGRDPNGFLVPFRLDTTRGPSLDGECINDPDHSWSGMHEAWNGGRNDKWMPMSISKVGVGNGPAAMGYYTREDIPVHHDLADAFTLCDGYHCSVLGPTDPNRLYWISGTIDPDGHNGGPHVMTNPLIRQNTFSWRTMPDNLQEAGVSWKIYNNNDVGPISQVFLDGMLSSFKQAADPNSPLAQRGKAPVFPHDFASDVAAGTLPSVSWVIPPLINCEHPALPPAFGAVGIMQVLDILTSNPAVWEKTALIVSYDENGGFFDHVTPPTPPPGTPGEYLTVDLNRVWDARGVAGPIGLGYRVPCLVISPYSRGGLVASETFDHTSQLRLLETRFGVEVPNLTRWRRSVTGDMTSAFDFASAPDASSPPVTDPHSRTDAAAAQCGPNVVLGTATVGTPYPVPANSMPEQQPGTRRRPSGVR</sequence>
<evidence type="ECO:0000256" key="6">
    <source>
        <dbReference type="ARBA" id="ARBA00022801"/>
    </source>
</evidence>
<evidence type="ECO:0000256" key="7">
    <source>
        <dbReference type="ARBA" id="ARBA00023026"/>
    </source>
</evidence>
<comment type="caution">
    <text evidence="10">The sequence shown here is derived from an EMBL/GenBank/DDBJ whole genome shotgun (WGS) entry which is preliminary data.</text>
</comment>
<evidence type="ECO:0000256" key="4">
    <source>
        <dbReference type="ARBA" id="ARBA00022512"/>
    </source>
</evidence>
<dbReference type="InterPro" id="IPR007312">
    <property type="entry name" value="Phosphoesterase"/>
</dbReference>
<dbReference type="EMBL" id="JBIAMT010000005">
    <property type="protein sequence ID" value="MFF0499768.1"/>
    <property type="molecule type" value="Genomic_DNA"/>
</dbReference>
<organism evidence="10 11">
    <name type="scientific">Nocardia aobensis</name>
    <dbReference type="NCBI Taxonomy" id="257277"/>
    <lineage>
        <taxon>Bacteria</taxon>
        <taxon>Bacillati</taxon>
        <taxon>Actinomycetota</taxon>
        <taxon>Actinomycetes</taxon>
        <taxon>Mycobacteriales</taxon>
        <taxon>Nocardiaceae</taxon>
        <taxon>Nocardia</taxon>
    </lineage>
</organism>
<evidence type="ECO:0000256" key="1">
    <source>
        <dbReference type="ARBA" id="ARBA00004191"/>
    </source>
</evidence>
<keyword evidence="4" id="KW-0134">Cell wall</keyword>
<protein>
    <recommendedName>
        <fullName evidence="3">phospholipase C</fullName>
        <ecNumber evidence="3">3.1.4.3</ecNumber>
    </recommendedName>
</protein>